<dbReference type="Proteomes" id="UP001157418">
    <property type="component" value="Unassembled WGS sequence"/>
</dbReference>
<gene>
    <name evidence="2" type="ORF">LVIROSA_LOCUS30401</name>
</gene>
<dbReference type="AlphaFoldDB" id="A0AAU9P3H6"/>
<name>A0AAU9P3H6_9ASTR</name>
<evidence type="ECO:0000313" key="3">
    <source>
        <dbReference type="Proteomes" id="UP001157418"/>
    </source>
</evidence>
<comment type="caution">
    <text evidence="2">The sequence shown here is derived from an EMBL/GenBank/DDBJ whole genome shotgun (WGS) entry which is preliminary data.</text>
</comment>
<organism evidence="2 3">
    <name type="scientific">Lactuca virosa</name>
    <dbReference type="NCBI Taxonomy" id="75947"/>
    <lineage>
        <taxon>Eukaryota</taxon>
        <taxon>Viridiplantae</taxon>
        <taxon>Streptophyta</taxon>
        <taxon>Embryophyta</taxon>
        <taxon>Tracheophyta</taxon>
        <taxon>Spermatophyta</taxon>
        <taxon>Magnoliopsida</taxon>
        <taxon>eudicotyledons</taxon>
        <taxon>Gunneridae</taxon>
        <taxon>Pentapetalae</taxon>
        <taxon>asterids</taxon>
        <taxon>campanulids</taxon>
        <taxon>Asterales</taxon>
        <taxon>Asteraceae</taxon>
        <taxon>Cichorioideae</taxon>
        <taxon>Cichorieae</taxon>
        <taxon>Lactucinae</taxon>
        <taxon>Lactuca</taxon>
    </lineage>
</organism>
<reference evidence="2 3" key="1">
    <citation type="submission" date="2022-01" db="EMBL/GenBank/DDBJ databases">
        <authorList>
            <person name="Xiong W."/>
            <person name="Schranz E."/>
        </authorList>
    </citation>
    <scope>NUCLEOTIDE SEQUENCE [LARGE SCALE GENOMIC DNA]</scope>
</reference>
<feature type="region of interest" description="Disordered" evidence="1">
    <location>
        <begin position="64"/>
        <end position="96"/>
    </location>
</feature>
<evidence type="ECO:0000256" key="1">
    <source>
        <dbReference type="SAM" id="MobiDB-lite"/>
    </source>
</evidence>
<protein>
    <submittedName>
        <fullName evidence="2">Uncharacterized protein</fullName>
    </submittedName>
</protein>
<keyword evidence="3" id="KW-1185">Reference proteome</keyword>
<feature type="region of interest" description="Disordered" evidence="1">
    <location>
        <begin position="1"/>
        <end position="26"/>
    </location>
</feature>
<sequence>MLLSPSPKPLAIDVDLGTTGRQPSNLESLTSDLEHLHSDLPSSSTSSFYYFRSVSFASFPTTFRPLTSPKHQKTSCRLPQPFISKAKDARKVTNHH</sequence>
<proteinExistence type="predicted"/>
<feature type="compositionally biased region" description="Basic and acidic residues" evidence="1">
    <location>
        <begin position="85"/>
        <end position="96"/>
    </location>
</feature>
<accession>A0AAU9P3H6</accession>
<dbReference type="EMBL" id="CAKMRJ010005523">
    <property type="protein sequence ID" value="CAH1444583.1"/>
    <property type="molecule type" value="Genomic_DNA"/>
</dbReference>
<evidence type="ECO:0000313" key="2">
    <source>
        <dbReference type="EMBL" id="CAH1444583.1"/>
    </source>
</evidence>